<sequence>MRQISRPLPAFVAIGFSLVIAACGGGSSDSDVGIANNAVDTPANGNQPVVQESGAPAATGDTSTDGFNWTNFRRSQLGLTALTHNSAIDRAAQNHSDYQRANDVITHEETRGFSGFTGETVQERLVAAGYGLRGDYAFGEVISASGDTSGFNAAEDLIAAIYHRFVMFQPSFREAGAGTATVPDGYTYFTLNLASTNGLAAGLGSRRIVAYPFDGQTNVPTIFYSDYESPDPVEDRNEVGYPISVHADITSDVTVQTFTVAPRGAAALPVKLLSSTTDTHTTPSAAAIVPLVVLSPNTTYDVQFTGLVDGVAVSRSWSFTTR</sequence>
<reference evidence="4 5" key="1">
    <citation type="submission" date="2019-03" db="EMBL/GenBank/DDBJ databases">
        <title>Genomic Encyclopedia of Type Strains, Phase IV (KMG-IV): sequencing the most valuable type-strain genomes for metagenomic binning, comparative biology and taxonomic classification.</title>
        <authorList>
            <person name="Goeker M."/>
        </authorList>
    </citation>
    <scope>NUCLEOTIDE SEQUENCE [LARGE SCALE GENOMIC DNA]</scope>
    <source>
        <strain evidence="4 5">DSM 7445</strain>
    </source>
</reference>
<organism evidence="4 5">
    <name type="scientific">Paucimonas lemoignei</name>
    <name type="common">Pseudomonas lemoignei</name>
    <dbReference type="NCBI Taxonomy" id="29443"/>
    <lineage>
        <taxon>Bacteria</taxon>
        <taxon>Pseudomonadati</taxon>
        <taxon>Pseudomonadota</taxon>
        <taxon>Betaproteobacteria</taxon>
        <taxon>Burkholderiales</taxon>
        <taxon>Burkholderiaceae</taxon>
        <taxon>Paucimonas</taxon>
    </lineage>
</organism>
<protein>
    <submittedName>
        <fullName evidence="4">Cysteine-rich secretory family protein</fullName>
    </submittedName>
</protein>
<name>A0A4R3HXB6_PAULE</name>
<feature type="signal peptide" evidence="2">
    <location>
        <begin position="1"/>
        <end position="21"/>
    </location>
</feature>
<dbReference type="PROSITE" id="PS51257">
    <property type="entry name" value="PROKAR_LIPOPROTEIN"/>
    <property type="match status" value="1"/>
</dbReference>
<dbReference type="RefSeq" id="WP_132258034.1">
    <property type="nucleotide sequence ID" value="NZ_SLZQ01000003.1"/>
</dbReference>
<evidence type="ECO:0000313" key="4">
    <source>
        <dbReference type="EMBL" id="TCS37967.1"/>
    </source>
</evidence>
<evidence type="ECO:0000259" key="3">
    <source>
        <dbReference type="Pfam" id="PF00188"/>
    </source>
</evidence>
<dbReference type="CDD" id="cd05379">
    <property type="entry name" value="CAP_bacterial"/>
    <property type="match status" value="1"/>
</dbReference>
<dbReference type="AlphaFoldDB" id="A0A4R3HXB6"/>
<feature type="region of interest" description="Disordered" evidence="1">
    <location>
        <begin position="38"/>
        <end position="65"/>
    </location>
</feature>
<comment type="caution">
    <text evidence="4">The sequence shown here is derived from an EMBL/GenBank/DDBJ whole genome shotgun (WGS) entry which is preliminary data.</text>
</comment>
<dbReference type="OrthoDB" id="5372233at2"/>
<dbReference type="SUPFAM" id="SSF55797">
    <property type="entry name" value="PR-1-like"/>
    <property type="match status" value="1"/>
</dbReference>
<accession>A0A4R3HXB6</accession>
<dbReference type="Gene3D" id="3.40.33.10">
    <property type="entry name" value="CAP"/>
    <property type="match status" value="1"/>
</dbReference>
<proteinExistence type="predicted"/>
<gene>
    <name evidence="4" type="ORF">EDC30_103259</name>
</gene>
<evidence type="ECO:0000313" key="5">
    <source>
        <dbReference type="Proteomes" id="UP000295382"/>
    </source>
</evidence>
<dbReference type="Proteomes" id="UP000295382">
    <property type="component" value="Unassembled WGS sequence"/>
</dbReference>
<evidence type="ECO:0000256" key="2">
    <source>
        <dbReference type="SAM" id="SignalP"/>
    </source>
</evidence>
<dbReference type="InterPro" id="IPR035940">
    <property type="entry name" value="CAP_sf"/>
</dbReference>
<dbReference type="PANTHER" id="PTHR31157">
    <property type="entry name" value="SCP DOMAIN-CONTAINING PROTEIN"/>
    <property type="match status" value="1"/>
</dbReference>
<feature type="chain" id="PRO_5020973912" evidence="2">
    <location>
        <begin position="22"/>
        <end position="322"/>
    </location>
</feature>
<dbReference type="InterPro" id="IPR014044">
    <property type="entry name" value="CAP_dom"/>
</dbReference>
<dbReference type="Pfam" id="PF00188">
    <property type="entry name" value="CAP"/>
    <property type="match status" value="1"/>
</dbReference>
<keyword evidence="2" id="KW-0732">Signal</keyword>
<evidence type="ECO:0000256" key="1">
    <source>
        <dbReference type="SAM" id="MobiDB-lite"/>
    </source>
</evidence>
<dbReference type="PANTHER" id="PTHR31157:SF1">
    <property type="entry name" value="SCP DOMAIN-CONTAINING PROTEIN"/>
    <property type="match status" value="1"/>
</dbReference>
<feature type="domain" description="SCP" evidence="3">
    <location>
        <begin position="70"/>
        <end position="192"/>
    </location>
</feature>
<keyword evidence="5" id="KW-1185">Reference proteome</keyword>
<dbReference type="EMBL" id="SLZQ01000003">
    <property type="protein sequence ID" value="TCS37967.1"/>
    <property type="molecule type" value="Genomic_DNA"/>
</dbReference>